<gene>
    <name evidence="10" type="ORF">SAMEA3545359_02038</name>
</gene>
<feature type="transmembrane region" description="Helical" evidence="9">
    <location>
        <begin position="304"/>
        <end position="324"/>
    </location>
</feature>
<dbReference type="Pfam" id="PF01235">
    <property type="entry name" value="Na_Ala_symp"/>
    <property type="match status" value="1"/>
</dbReference>
<evidence type="ECO:0000313" key="10">
    <source>
        <dbReference type="EMBL" id="SCJ79063.1"/>
    </source>
</evidence>
<evidence type="ECO:0000256" key="1">
    <source>
        <dbReference type="ARBA" id="ARBA00004651"/>
    </source>
</evidence>
<comment type="similarity">
    <text evidence="2 9">Belongs to the alanine or glycine:cation symporter (AGCS) (TC 2.A.25) family.</text>
</comment>
<proteinExistence type="inferred from homology"/>
<dbReference type="AlphaFoldDB" id="A0A1C6JAA6"/>
<dbReference type="GO" id="GO:0005283">
    <property type="term" value="F:amino acid:sodium symporter activity"/>
    <property type="evidence" value="ECO:0007669"/>
    <property type="project" value="InterPro"/>
</dbReference>
<dbReference type="GO" id="GO:0005886">
    <property type="term" value="C:plasma membrane"/>
    <property type="evidence" value="ECO:0007669"/>
    <property type="project" value="UniProtKB-SubCell"/>
</dbReference>
<dbReference type="FunFam" id="1.20.1740.10:FF:000004">
    <property type="entry name" value="Sodium:alanine symporter family protein"/>
    <property type="match status" value="1"/>
</dbReference>
<dbReference type="InterPro" id="IPR001463">
    <property type="entry name" value="Na/Ala_symport"/>
</dbReference>
<protein>
    <submittedName>
        <fullName evidence="10">Na+/alanine symporter</fullName>
    </submittedName>
</protein>
<feature type="transmembrane region" description="Helical" evidence="9">
    <location>
        <begin position="179"/>
        <end position="201"/>
    </location>
</feature>
<sequence>MDFINGLLGQANDFLYSFVLIALLMAAGLWFTLRSRFVQIRMLPEAIRAVTEKNKKGGMSSFQALMISTASRVGTGNIAGVATAIAVGGAGSVFWMWIMAIIGSASAFIESTLAQVYKTRDKDGQYRGGPAYYIQQALGQRWLGVVFAVLLILCFAFGFNGLQSYTITSSFAYYVGPGFASTAIPVIVGLVLAALTAFVIFGGAHRIGFISSIVVPIMAIIYILLGVFLTVKNAGQLPQMFSTIFSQAFDVKAIFGGFAGSVVVTGIKRGLFSNEAGMGSAPNAAAAADVSHPVKQGLVQMLSVFIDTIIICTTTAFILLLSGVQGSEQLKALPFVQAAVNSQVGVWGIHFITFSIFAFAFSSIIGNYFYAESNLRFIRDSKALTNVFRCIAVLAVFLGAQADVDLVWNLADVLMGLMATVNIVAIFLLGGRALKVLKDYTAQKKQGKDPVFIAEDVGITDTEVWKR</sequence>
<name>A0A1C6JAA6_9FIRM</name>
<evidence type="ECO:0000256" key="2">
    <source>
        <dbReference type="ARBA" id="ARBA00009261"/>
    </source>
</evidence>
<feature type="transmembrane region" description="Helical" evidence="9">
    <location>
        <begin position="14"/>
        <end position="33"/>
    </location>
</feature>
<evidence type="ECO:0000256" key="6">
    <source>
        <dbReference type="ARBA" id="ARBA00022847"/>
    </source>
</evidence>
<keyword evidence="6 9" id="KW-0769">Symport</keyword>
<keyword evidence="3 9" id="KW-0813">Transport</keyword>
<keyword evidence="8 9" id="KW-0472">Membrane</keyword>
<feature type="transmembrane region" description="Helical" evidence="9">
    <location>
        <begin position="64"/>
        <end position="88"/>
    </location>
</feature>
<dbReference type="PANTHER" id="PTHR30330:SF1">
    <property type="entry name" value="AMINO-ACID CARRIER PROTEIN ALST"/>
    <property type="match status" value="1"/>
</dbReference>
<evidence type="ECO:0000256" key="8">
    <source>
        <dbReference type="ARBA" id="ARBA00023136"/>
    </source>
</evidence>
<feature type="transmembrane region" description="Helical" evidence="9">
    <location>
        <begin position="344"/>
        <end position="371"/>
    </location>
</feature>
<comment type="subcellular location">
    <subcellularLocation>
        <location evidence="1 9">Cell membrane</location>
        <topology evidence="1 9">Multi-pass membrane protein</topology>
    </subcellularLocation>
</comment>
<dbReference type="EMBL" id="FMHG01000001">
    <property type="protein sequence ID" value="SCJ79063.1"/>
    <property type="molecule type" value="Genomic_DNA"/>
</dbReference>
<keyword evidence="7 9" id="KW-1133">Transmembrane helix</keyword>
<feature type="transmembrane region" description="Helical" evidence="9">
    <location>
        <begin position="138"/>
        <end position="159"/>
    </location>
</feature>
<evidence type="ECO:0000256" key="7">
    <source>
        <dbReference type="ARBA" id="ARBA00022989"/>
    </source>
</evidence>
<feature type="transmembrane region" description="Helical" evidence="9">
    <location>
        <begin position="406"/>
        <end position="429"/>
    </location>
</feature>
<evidence type="ECO:0000256" key="4">
    <source>
        <dbReference type="ARBA" id="ARBA00022475"/>
    </source>
</evidence>
<keyword evidence="5 9" id="KW-0812">Transmembrane</keyword>
<feature type="transmembrane region" description="Helical" evidence="9">
    <location>
        <begin position="94"/>
        <end position="117"/>
    </location>
</feature>
<dbReference type="PRINTS" id="PR00175">
    <property type="entry name" value="NAALASMPORT"/>
</dbReference>
<keyword evidence="4 9" id="KW-1003">Cell membrane</keyword>
<evidence type="ECO:0000256" key="3">
    <source>
        <dbReference type="ARBA" id="ARBA00022448"/>
    </source>
</evidence>
<dbReference type="PANTHER" id="PTHR30330">
    <property type="entry name" value="AGSS FAMILY TRANSPORTER, SODIUM-ALANINE"/>
    <property type="match status" value="1"/>
</dbReference>
<organism evidence="10">
    <name type="scientific">uncultured Anaerotruncus sp</name>
    <dbReference type="NCBI Taxonomy" id="905011"/>
    <lineage>
        <taxon>Bacteria</taxon>
        <taxon>Bacillati</taxon>
        <taxon>Bacillota</taxon>
        <taxon>Clostridia</taxon>
        <taxon>Eubacteriales</taxon>
        <taxon>Oscillospiraceae</taxon>
        <taxon>Anaerotruncus</taxon>
        <taxon>environmental samples</taxon>
    </lineage>
</organism>
<evidence type="ECO:0000256" key="9">
    <source>
        <dbReference type="RuleBase" id="RU363064"/>
    </source>
</evidence>
<accession>A0A1C6JAA6</accession>
<dbReference type="NCBIfam" id="TIGR00835">
    <property type="entry name" value="agcS"/>
    <property type="match status" value="1"/>
</dbReference>
<feature type="transmembrane region" description="Helical" evidence="9">
    <location>
        <begin position="208"/>
        <end position="231"/>
    </location>
</feature>
<feature type="transmembrane region" description="Helical" evidence="9">
    <location>
        <begin position="251"/>
        <end position="271"/>
    </location>
</feature>
<feature type="transmembrane region" description="Helical" evidence="9">
    <location>
        <begin position="383"/>
        <end position="400"/>
    </location>
</feature>
<dbReference type="Gene3D" id="1.20.1740.10">
    <property type="entry name" value="Amino acid/polyamine transporter I"/>
    <property type="match status" value="1"/>
</dbReference>
<reference evidence="10" key="1">
    <citation type="submission" date="2015-09" db="EMBL/GenBank/DDBJ databases">
        <authorList>
            <consortium name="Pathogen Informatics"/>
        </authorList>
    </citation>
    <scope>NUCLEOTIDE SEQUENCE</scope>
    <source>
        <strain evidence="10">2789STDY5834896</strain>
    </source>
</reference>
<evidence type="ECO:0000256" key="5">
    <source>
        <dbReference type="ARBA" id="ARBA00022692"/>
    </source>
</evidence>